<evidence type="ECO:0000313" key="3">
    <source>
        <dbReference type="Proteomes" id="UP000019197"/>
    </source>
</evidence>
<gene>
    <name evidence="2" type="ORF">XCR1_1070002</name>
</gene>
<keyword evidence="1" id="KW-1133">Transmembrane helix</keyword>
<accession>W1IPR2</accession>
<evidence type="ECO:0000313" key="2">
    <source>
        <dbReference type="EMBL" id="CDL79225.1"/>
    </source>
</evidence>
<reference evidence="2 3" key="1">
    <citation type="submission" date="2013-11" db="EMBL/GenBank/DDBJ databases">
        <title>Draft genome sequence and annotation of the entomopathogenic bacterium, Xenorhabdus cabanillasi strain JM26.</title>
        <authorList>
            <person name="Gualtieri M."/>
            <person name="Ogier J.C."/>
            <person name="Pages S."/>
            <person name="Givaudan A."/>
            <person name="Gaudriault S."/>
        </authorList>
    </citation>
    <scope>NUCLEOTIDE SEQUENCE [LARGE SCALE GENOMIC DNA]</scope>
    <source>
        <strain evidence="2 3">JM26</strain>
    </source>
</reference>
<comment type="caution">
    <text evidence="2">The sequence shown here is derived from an EMBL/GenBank/DDBJ whole genome shotgun (WGS) entry which is preliminary data.</text>
</comment>
<keyword evidence="1" id="KW-0472">Membrane</keyword>
<organism evidence="2 3">
    <name type="scientific">Xenorhabdus cabanillasii JM26</name>
    <dbReference type="NCBI Taxonomy" id="1427517"/>
    <lineage>
        <taxon>Bacteria</taxon>
        <taxon>Pseudomonadati</taxon>
        <taxon>Pseudomonadota</taxon>
        <taxon>Gammaproteobacteria</taxon>
        <taxon>Enterobacterales</taxon>
        <taxon>Morganellaceae</taxon>
        <taxon>Xenorhabdus</taxon>
    </lineage>
</organism>
<keyword evidence="1" id="KW-0812">Transmembrane</keyword>
<feature type="transmembrane region" description="Helical" evidence="1">
    <location>
        <begin position="58"/>
        <end position="88"/>
    </location>
</feature>
<sequence>MKKLLELHHYVLTGEACSLSTGVPSKGGYKIMQQLTDESVVRRICTVKTTYSNEYKHFLGYITFIALSVISYLINFTIYHLLFCAILLSKHTTYQILTS</sequence>
<protein>
    <submittedName>
        <fullName evidence="2">Uncharacterized protein</fullName>
    </submittedName>
</protein>
<evidence type="ECO:0000256" key="1">
    <source>
        <dbReference type="SAM" id="Phobius"/>
    </source>
</evidence>
<proteinExistence type="predicted"/>
<dbReference type="Proteomes" id="UP000019197">
    <property type="component" value="Unassembled WGS sequence"/>
</dbReference>
<dbReference type="AlphaFoldDB" id="W1IPR2"/>
<dbReference type="EMBL" id="CBXE010000010">
    <property type="protein sequence ID" value="CDL79225.1"/>
    <property type="molecule type" value="Genomic_DNA"/>
</dbReference>
<name>W1IPR2_9GAMM</name>